<evidence type="ECO:0000313" key="2">
    <source>
        <dbReference type="EMBL" id="MBC5728920.1"/>
    </source>
</evidence>
<dbReference type="EMBL" id="JACOPS010000005">
    <property type="protein sequence ID" value="MBC5728920.1"/>
    <property type="molecule type" value="Genomic_DNA"/>
</dbReference>
<dbReference type="InterPro" id="IPR024455">
    <property type="entry name" value="Phage_capsid"/>
</dbReference>
<accession>A0ABR7HN06</accession>
<comment type="subcellular location">
    <subcellularLocation>
        <location evidence="1">Virion</location>
    </subcellularLocation>
</comment>
<evidence type="ECO:0000313" key="3">
    <source>
        <dbReference type="Proteomes" id="UP000636755"/>
    </source>
</evidence>
<dbReference type="Proteomes" id="UP000636755">
    <property type="component" value="Unassembled WGS sequence"/>
</dbReference>
<protein>
    <submittedName>
        <fullName evidence="2">Phage major capsid protein</fullName>
    </submittedName>
</protein>
<organism evidence="2 3">
    <name type="scientific">Ruminococcus intestinalis</name>
    <dbReference type="NCBI Taxonomy" id="2763066"/>
    <lineage>
        <taxon>Bacteria</taxon>
        <taxon>Bacillati</taxon>
        <taxon>Bacillota</taxon>
        <taxon>Clostridia</taxon>
        <taxon>Eubacteriales</taxon>
        <taxon>Oscillospiraceae</taxon>
        <taxon>Ruminococcus</taxon>
    </lineage>
</organism>
<name>A0ABR7HN06_9FIRM</name>
<proteinExistence type="predicted"/>
<dbReference type="RefSeq" id="WP_186936067.1">
    <property type="nucleotide sequence ID" value="NZ_JACOPS010000005.1"/>
</dbReference>
<reference evidence="2 3" key="1">
    <citation type="submission" date="2020-08" db="EMBL/GenBank/DDBJ databases">
        <title>Genome public.</title>
        <authorList>
            <person name="Liu C."/>
            <person name="Sun Q."/>
        </authorList>
    </citation>
    <scope>NUCLEOTIDE SEQUENCE [LARGE SCALE GENOMIC DNA]</scope>
    <source>
        <strain evidence="2 3">NSJ-71</strain>
    </source>
</reference>
<sequence>MANFENITIEKGMYQQKGKTLTDVLETLDPSENYKGTALSNLDAFSRQLKRFDIKVNGSGSDCVEKFFQSSDSAALFPEYVSRAVRQGMERADILPQIVATVTNIDGMDYRSIESDMTDDDKTLKPVGEGAVIPQTKIKTRENLVKLHKRGRMLVASYEAVRFQRIDLFTVTLRRIGEYIARAQLKDAIDVLVNGDGNANPAANVDVAASGSITYADLLKLWSQLSPYELNTIIAPTDAMQKLLSMSEMQDANAGLDFQASGRMITPLGASLLHAPEMTGSKIIGFDKNCALEMVQAGNVNTDYDKLIDRQLERAAITCTAGFSKIFADSVKTLSY</sequence>
<keyword evidence="3" id="KW-1185">Reference proteome</keyword>
<gene>
    <name evidence="2" type="ORF">H8R91_10405</name>
</gene>
<comment type="caution">
    <text evidence="2">The sequence shown here is derived from an EMBL/GenBank/DDBJ whole genome shotgun (WGS) entry which is preliminary data.</text>
</comment>
<dbReference type="Pfam" id="PF25209">
    <property type="entry name" value="Phage_capsid_4"/>
    <property type="match status" value="1"/>
</dbReference>
<dbReference type="NCBIfam" id="TIGR01554">
    <property type="entry name" value="major_cap_HK97"/>
    <property type="match status" value="1"/>
</dbReference>
<evidence type="ECO:0000256" key="1">
    <source>
        <dbReference type="ARBA" id="ARBA00004328"/>
    </source>
</evidence>
<dbReference type="SUPFAM" id="SSF56563">
    <property type="entry name" value="Major capsid protein gp5"/>
    <property type="match status" value="1"/>
</dbReference>